<dbReference type="EMBL" id="AMPQ01000045">
    <property type="protein sequence ID" value="EKE30465.1"/>
    <property type="molecule type" value="Genomic_DNA"/>
</dbReference>
<reference evidence="1 2" key="1">
    <citation type="journal article" date="2012" name="J. Bacteriol.">
        <title>Draft Genome Sequence of Salimicrobium sp. Strain MJ3, Isolated from Myulchi-Jeot, Korean Fermented Seafood.</title>
        <authorList>
            <person name="Lee S.H."/>
            <person name="Jung J.Y."/>
            <person name="Jeon C.O."/>
        </authorList>
    </citation>
    <scope>NUCLEOTIDE SEQUENCE [LARGE SCALE GENOMIC DNA]</scope>
    <source>
        <strain evidence="1 2">MJ3</strain>
    </source>
</reference>
<dbReference type="Pfam" id="PF08761">
    <property type="entry name" value="dUTPase_2"/>
    <property type="match status" value="1"/>
</dbReference>
<dbReference type="PIRSF" id="PIRSF030140">
    <property type="entry name" value="UCP030140"/>
    <property type="match status" value="1"/>
</dbReference>
<accession>K2H3L8</accession>
<evidence type="ECO:0000313" key="1">
    <source>
        <dbReference type="EMBL" id="EKE30465.1"/>
    </source>
</evidence>
<dbReference type="SUPFAM" id="SSF101386">
    <property type="entry name" value="all-alpha NTP pyrophosphatases"/>
    <property type="match status" value="1"/>
</dbReference>
<dbReference type="InterPro" id="IPR016947">
    <property type="entry name" value="UCP030140"/>
</dbReference>
<gene>
    <name evidence="1" type="ORF">MJ3_13529</name>
</gene>
<dbReference type="CDD" id="cd11527">
    <property type="entry name" value="NTP-PPase_dUTPase"/>
    <property type="match status" value="1"/>
</dbReference>
<dbReference type="eggNOG" id="COG4508">
    <property type="taxonomic scope" value="Bacteria"/>
</dbReference>
<dbReference type="Gene3D" id="1.10.4010.10">
    <property type="entry name" value="Type II deoxyuridine triphosphatase"/>
    <property type="match status" value="1"/>
</dbReference>
<dbReference type="STRING" id="1230341.AAV35_012805"/>
<sequence>MKMDIAKLQEIQGGLDAHIIKQHPDIAELKTNDWKFLALQVELGELANETRCFKVWSNKPPSPQEVIREEFGDGLHFILSLGNDLYIDAAKMTPMDVEFEDVTTAFLKVYDLAIGLQRNVRYDYGNNHKYLWRKLFFSYLELGRMLGFTEGEIEKGYLAKNEKNHTRQLTGY</sequence>
<dbReference type="AlphaFoldDB" id="K2H3L8"/>
<comment type="caution">
    <text evidence="1">The sequence shown here is derived from an EMBL/GenBank/DDBJ whole genome shotgun (WGS) entry which is preliminary data.</text>
</comment>
<dbReference type="PATRIC" id="fig|1230341.3.peg.2719"/>
<protein>
    <submittedName>
        <fullName evidence="1">dUTPase</fullName>
    </submittedName>
</protein>
<proteinExistence type="predicted"/>
<evidence type="ECO:0000313" key="2">
    <source>
        <dbReference type="Proteomes" id="UP000011746"/>
    </source>
</evidence>
<name>K2H3L8_9BACI</name>
<dbReference type="Proteomes" id="UP000011746">
    <property type="component" value="Unassembled WGS sequence"/>
</dbReference>
<organism evidence="1 2">
    <name type="scientific">Salimicrobium jeotgali</name>
    <dbReference type="NCBI Taxonomy" id="1230341"/>
    <lineage>
        <taxon>Bacteria</taxon>
        <taxon>Bacillati</taxon>
        <taxon>Bacillota</taxon>
        <taxon>Bacilli</taxon>
        <taxon>Bacillales</taxon>
        <taxon>Bacillaceae</taxon>
        <taxon>Salimicrobium</taxon>
    </lineage>
</organism>
<dbReference type="InterPro" id="IPR014871">
    <property type="entry name" value="dUTPase/dCTP_pyrophosphatase"/>
</dbReference>
<keyword evidence="2" id="KW-1185">Reference proteome</keyword>